<keyword evidence="2" id="KW-0274">FAD</keyword>
<evidence type="ECO:0000256" key="1">
    <source>
        <dbReference type="ARBA" id="ARBA00022630"/>
    </source>
</evidence>
<accession>A0A166RJC3</accession>
<dbReference type="Pfam" id="PF13738">
    <property type="entry name" value="Pyr_redox_3"/>
    <property type="match status" value="1"/>
</dbReference>
<dbReference type="InterPro" id="IPR050346">
    <property type="entry name" value="FMO-like"/>
</dbReference>
<comment type="caution">
    <text evidence="4">The sequence shown here is derived from an EMBL/GenBank/DDBJ whole genome shotgun (WGS) entry which is preliminary data.</text>
</comment>
<reference evidence="4 5" key="1">
    <citation type="submission" date="2015-06" db="EMBL/GenBank/DDBJ databases">
        <title>Survival trade-offs in plant roots during colonization by closely related pathogenic and mutualistic fungi.</title>
        <authorList>
            <person name="Hacquard S."/>
            <person name="Kracher B."/>
            <person name="Hiruma K."/>
            <person name="Weinman A."/>
            <person name="Muench P."/>
            <person name="Garrido Oter R."/>
            <person name="Ver Loren van Themaat E."/>
            <person name="Dallerey J.-F."/>
            <person name="Damm U."/>
            <person name="Henrissat B."/>
            <person name="Lespinet O."/>
            <person name="Thon M."/>
            <person name="Kemen E."/>
            <person name="McHardy A.C."/>
            <person name="Schulze-Lefert P."/>
            <person name="O'Connell R.J."/>
        </authorList>
    </citation>
    <scope>NUCLEOTIDE SEQUENCE [LARGE SCALE GENOMIC DNA]</scope>
    <source>
        <strain evidence="4 5">0861</strain>
    </source>
</reference>
<protein>
    <submittedName>
        <fullName evidence="4">Flavin-binding monooxygenase-like family protein</fullName>
    </submittedName>
</protein>
<evidence type="ECO:0000256" key="3">
    <source>
        <dbReference type="ARBA" id="ARBA00023002"/>
    </source>
</evidence>
<keyword evidence="1" id="KW-0285">Flavoprotein</keyword>
<proteinExistence type="predicted"/>
<dbReference type="GO" id="GO:0004497">
    <property type="term" value="F:monooxygenase activity"/>
    <property type="evidence" value="ECO:0007669"/>
    <property type="project" value="UniProtKB-KW"/>
</dbReference>
<evidence type="ECO:0000313" key="5">
    <source>
        <dbReference type="Proteomes" id="UP000076552"/>
    </source>
</evidence>
<name>A0A166RJC3_9PEZI</name>
<keyword evidence="3" id="KW-0560">Oxidoreductase</keyword>
<dbReference type="PANTHER" id="PTHR23023">
    <property type="entry name" value="DIMETHYLANILINE MONOOXYGENASE"/>
    <property type="match status" value="1"/>
</dbReference>
<dbReference type="InterPro" id="IPR036188">
    <property type="entry name" value="FAD/NAD-bd_sf"/>
</dbReference>
<evidence type="ECO:0000313" key="4">
    <source>
        <dbReference type="EMBL" id="KZL69336.1"/>
    </source>
</evidence>
<keyword evidence="5" id="KW-1185">Reference proteome</keyword>
<dbReference type="Gene3D" id="3.50.50.60">
    <property type="entry name" value="FAD/NAD(P)-binding domain"/>
    <property type="match status" value="2"/>
</dbReference>
<dbReference type="SUPFAM" id="SSF51905">
    <property type="entry name" value="FAD/NAD(P)-binding domain"/>
    <property type="match status" value="2"/>
</dbReference>
<dbReference type="EMBL" id="LFIV01000109">
    <property type="protein sequence ID" value="KZL69336.1"/>
    <property type="molecule type" value="Genomic_DNA"/>
</dbReference>
<keyword evidence="4" id="KW-0503">Monooxygenase</keyword>
<gene>
    <name evidence="4" type="ORF">CT0861_03026</name>
</gene>
<evidence type="ECO:0000256" key="2">
    <source>
        <dbReference type="ARBA" id="ARBA00022827"/>
    </source>
</evidence>
<organism evidence="4 5">
    <name type="scientific">Colletotrichum tofieldiae</name>
    <dbReference type="NCBI Taxonomy" id="708197"/>
    <lineage>
        <taxon>Eukaryota</taxon>
        <taxon>Fungi</taxon>
        <taxon>Dikarya</taxon>
        <taxon>Ascomycota</taxon>
        <taxon>Pezizomycotina</taxon>
        <taxon>Sordariomycetes</taxon>
        <taxon>Hypocreomycetidae</taxon>
        <taxon>Glomerellales</taxon>
        <taxon>Glomerellaceae</taxon>
        <taxon>Colletotrichum</taxon>
        <taxon>Colletotrichum spaethianum species complex</taxon>
    </lineage>
</organism>
<dbReference type="Proteomes" id="UP000076552">
    <property type="component" value="Unassembled WGS sequence"/>
</dbReference>
<dbReference type="AlphaFoldDB" id="A0A166RJC3"/>
<sequence>MSIERDVVVVGAGWTGLISAKTYLDLAPETDLLIVDGGKSVGGVWSKERIYPDLYAQVSHPLFQYSFDDMPKAGLSKDGYISGYTINQYLEDFVDKQGLTSRLQLETSVVEVTRAASGAWVLRTDHGPVIECNKLIWAVGPASSPVLPEWPRSGFSSAVIHSADTGTNLDRIDGIKTATVVGGAKSSFDAVYLLLKRGKKVHWIIREDGAGPLAQQPASMAPPTLLGIWNIVDVISTRVLASFSPSIMNTSGLWYNAIHQTRLGRVAAGGFWRLVTFLADRAAEYSANEDFERLRPTPHGSGVFWARGGLGTASAPDFWQTLHAGDLTVYRTEIESLSHTDVVNLENGISVQADMIVSCTGFEKPYRAFSQSLREELGLSYGKSDAMKWSKLDAKAEKEVAEALPFLGEYGPLVSPARKGQGSKPLLHGPNRHYRRIVPLKLAARDDRSICFPGLVHVIFTPTVCEFQALWTTAYMLGKLDLPGVEEREVEVAKFNAWARMRYLEMGRKHSFCIYDYLSYIDTLARDMGIQPARKGNAFLEMFVRYKPSDYRGILDEFRSAIGVKEANGNHVSK</sequence>